<name>A0A934VEM7_9BACT</name>
<protein>
    <submittedName>
        <fullName evidence="2">Class I SAM-dependent methyltransferase</fullName>
    </submittedName>
</protein>
<dbReference type="RefSeq" id="WP_200276668.1">
    <property type="nucleotide sequence ID" value="NZ_JAENII010000002.1"/>
</dbReference>
<dbReference type="InterPro" id="IPR025714">
    <property type="entry name" value="Methyltranfer_dom"/>
</dbReference>
<dbReference type="CDD" id="cd02440">
    <property type="entry name" value="AdoMet_MTases"/>
    <property type="match status" value="1"/>
</dbReference>
<keyword evidence="3" id="KW-1185">Reference proteome</keyword>
<dbReference type="AlphaFoldDB" id="A0A934VEM7"/>
<keyword evidence="2" id="KW-0808">Transferase</keyword>
<dbReference type="Proteomes" id="UP000658278">
    <property type="component" value="Unassembled WGS sequence"/>
</dbReference>
<evidence type="ECO:0000259" key="1">
    <source>
        <dbReference type="Pfam" id="PF13847"/>
    </source>
</evidence>
<comment type="caution">
    <text evidence="2">The sequence shown here is derived from an EMBL/GenBank/DDBJ whole genome shotgun (WGS) entry which is preliminary data.</text>
</comment>
<organism evidence="2 3">
    <name type="scientific">Haloferula rosea</name>
    <dbReference type="NCBI Taxonomy" id="490093"/>
    <lineage>
        <taxon>Bacteria</taxon>
        <taxon>Pseudomonadati</taxon>
        <taxon>Verrucomicrobiota</taxon>
        <taxon>Verrucomicrobiia</taxon>
        <taxon>Verrucomicrobiales</taxon>
        <taxon>Verrucomicrobiaceae</taxon>
        <taxon>Haloferula</taxon>
    </lineage>
</organism>
<dbReference type="EMBL" id="JAENII010000002">
    <property type="protein sequence ID" value="MBK1826186.1"/>
    <property type="molecule type" value="Genomic_DNA"/>
</dbReference>
<dbReference type="PANTHER" id="PTHR43591">
    <property type="entry name" value="METHYLTRANSFERASE"/>
    <property type="match status" value="1"/>
</dbReference>
<feature type="domain" description="Methyltransferase" evidence="1">
    <location>
        <begin position="110"/>
        <end position="234"/>
    </location>
</feature>
<keyword evidence="2" id="KW-0489">Methyltransferase</keyword>
<evidence type="ECO:0000313" key="3">
    <source>
        <dbReference type="Proteomes" id="UP000658278"/>
    </source>
</evidence>
<proteinExistence type="predicted"/>
<sequence>MKKALIFPLAFALLIGLLVWHPWRGDGPPPESGLNLPKLGKAAPVPKPLVSTHPGYTEGDASVDGIGKFYLNREIARVMGHQGLQWLERDSRESEEAPSRAVAALDFAPDATVADIGAGSGYYTFRMASMVPEGRVVAVDIQPEMIAHIEARAEADGIGNVTTQLGSIEDVGLEPETIDAALMVDAYHEFSHPFEMMESIVEALRPGGRVILLEYRAEDPDVPIKPLHKMSEDQVIREMEVVGLKFVVNHDFLPWQHFLVFQKP</sequence>
<dbReference type="GO" id="GO:0032259">
    <property type="term" value="P:methylation"/>
    <property type="evidence" value="ECO:0007669"/>
    <property type="project" value="UniProtKB-KW"/>
</dbReference>
<dbReference type="Pfam" id="PF13847">
    <property type="entry name" value="Methyltransf_31"/>
    <property type="match status" value="1"/>
</dbReference>
<dbReference type="InterPro" id="IPR029063">
    <property type="entry name" value="SAM-dependent_MTases_sf"/>
</dbReference>
<gene>
    <name evidence="2" type="ORF">JIN81_04090</name>
</gene>
<reference evidence="2" key="1">
    <citation type="submission" date="2021-01" db="EMBL/GenBank/DDBJ databases">
        <title>Modified the classification status of verrucomicrobia.</title>
        <authorList>
            <person name="Feng X."/>
        </authorList>
    </citation>
    <scope>NUCLEOTIDE SEQUENCE</scope>
    <source>
        <strain evidence="2">KCTC 22201</strain>
    </source>
</reference>
<dbReference type="SUPFAM" id="SSF53335">
    <property type="entry name" value="S-adenosyl-L-methionine-dependent methyltransferases"/>
    <property type="match status" value="1"/>
</dbReference>
<accession>A0A934VEM7</accession>
<evidence type="ECO:0000313" key="2">
    <source>
        <dbReference type="EMBL" id="MBK1826186.1"/>
    </source>
</evidence>
<dbReference type="GO" id="GO:0008168">
    <property type="term" value="F:methyltransferase activity"/>
    <property type="evidence" value="ECO:0007669"/>
    <property type="project" value="UniProtKB-KW"/>
</dbReference>
<dbReference type="Gene3D" id="3.40.50.150">
    <property type="entry name" value="Vaccinia Virus protein VP39"/>
    <property type="match status" value="1"/>
</dbReference>